<accession>A0ACB9YVI2</accession>
<dbReference type="Proteomes" id="UP001497700">
    <property type="component" value="Unassembled WGS sequence"/>
</dbReference>
<sequence length="297" mass="33360">MSYQQQDRFGEVHDHGDRPNYGHRSNYRLGPNQGYPTFYAQPPYHGRQANRGRQPYRGRQTYRGGQRDQQGDFYSAEDFAEEKKSELLAMAPYRLGEAGRKYSDRREPSIGLPRKLSPIADSFFPLGNDPDLGVAEAPPQQSLRGGGHMGVEPVGPQPTRSDGLVYYDVKQTRSGKTAYTEPVGHKGSERIHLSYIPWSQRGLLPNAIAAPYWNSDWQAIGPLAPQGAGSSSQQQADEKDPDVQQTKKEQEIMQLLQLGWDELELAKIGASIKKEQQALARAFDEKDDEQFIPSIKN</sequence>
<evidence type="ECO:0000313" key="1">
    <source>
        <dbReference type="EMBL" id="KAI4863348.1"/>
    </source>
</evidence>
<dbReference type="EMBL" id="MU393506">
    <property type="protein sequence ID" value="KAI4863348.1"/>
    <property type="molecule type" value="Genomic_DNA"/>
</dbReference>
<reference evidence="1 2" key="1">
    <citation type="journal article" date="2022" name="New Phytol.">
        <title>Ecological generalism drives hyperdiversity of secondary metabolite gene clusters in xylarialean endophytes.</title>
        <authorList>
            <person name="Franco M.E.E."/>
            <person name="Wisecaver J.H."/>
            <person name="Arnold A.E."/>
            <person name="Ju Y.M."/>
            <person name="Slot J.C."/>
            <person name="Ahrendt S."/>
            <person name="Moore L.P."/>
            <person name="Eastman K.E."/>
            <person name="Scott K."/>
            <person name="Konkel Z."/>
            <person name="Mondo S.J."/>
            <person name="Kuo A."/>
            <person name="Hayes R.D."/>
            <person name="Haridas S."/>
            <person name="Andreopoulos B."/>
            <person name="Riley R."/>
            <person name="LaButti K."/>
            <person name="Pangilinan J."/>
            <person name="Lipzen A."/>
            <person name="Amirebrahimi M."/>
            <person name="Yan J."/>
            <person name="Adam C."/>
            <person name="Keymanesh K."/>
            <person name="Ng V."/>
            <person name="Louie K."/>
            <person name="Northen T."/>
            <person name="Drula E."/>
            <person name="Henrissat B."/>
            <person name="Hsieh H.M."/>
            <person name="Youens-Clark K."/>
            <person name="Lutzoni F."/>
            <person name="Miadlikowska J."/>
            <person name="Eastwood D.C."/>
            <person name="Hamelin R.C."/>
            <person name="Grigoriev I.V."/>
            <person name="U'Ren J.M."/>
        </authorList>
    </citation>
    <scope>NUCLEOTIDE SEQUENCE [LARGE SCALE GENOMIC DNA]</scope>
    <source>
        <strain evidence="1 2">CBS 119005</strain>
    </source>
</reference>
<organism evidence="1 2">
    <name type="scientific">Hypoxylon rubiginosum</name>
    <dbReference type="NCBI Taxonomy" id="110542"/>
    <lineage>
        <taxon>Eukaryota</taxon>
        <taxon>Fungi</taxon>
        <taxon>Dikarya</taxon>
        <taxon>Ascomycota</taxon>
        <taxon>Pezizomycotina</taxon>
        <taxon>Sordariomycetes</taxon>
        <taxon>Xylariomycetidae</taxon>
        <taxon>Xylariales</taxon>
        <taxon>Hypoxylaceae</taxon>
        <taxon>Hypoxylon</taxon>
    </lineage>
</organism>
<name>A0ACB9YVI2_9PEZI</name>
<keyword evidence="2" id="KW-1185">Reference proteome</keyword>
<proteinExistence type="predicted"/>
<comment type="caution">
    <text evidence="1">The sequence shown here is derived from an EMBL/GenBank/DDBJ whole genome shotgun (WGS) entry which is preliminary data.</text>
</comment>
<protein>
    <submittedName>
        <fullName evidence="1">Uncharacterized protein</fullName>
    </submittedName>
</protein>
<gene>
    <name evidence="1" type="ORF">F4820DRAFT_450104</name>
</gene>
<evidence type="ECO:0000313" key="2">
    <source>
        <dbReference type="Proteomes" id="UP001497700"/>
    </source>
</evidence>